<evidence type="ECO:0000313" key="5">
    <source>
        <dbReference type="EMBL" id="MBB3999578.1"/>
    </source>
</evidence>
<dbReference type="SUPFAM" id="SSF51430">
    <property type="entry name" value="NAD(P)-linked oxidoreductase"/>
    <property type="match status" value="1"/>
</dbReference>
<comment type="caution">
    <text evidence="5">The sequence shown here is derived from an EMBL/GenBank/DDBJ whole genome shotgun (WGS) entry which is preliminary data.</text>
</comment>
<dbReference type="Gene3D" id="3.20.20.100">
    <property type="entry name" value="NADP-dependent oxidoreductase domain"/>
    <property type="match status" value="1"/>
</dbReference>
<sequence length="278" mass="29791">MRNLRLADGTSLPVLGQGTWMMGDAPRRRDEEIAALRAGIERGMTLLDTAEIYGDGASETLVGEAVAGRRDEVFLVSKVAPSNASRQGTIAACEASLRRLGVERLDLYLLHWRGRHPLAETLRGFDDLLAAGKIARWGVSNFDVDDMEELVAIEGGERCAVNQILYHPGERGVEFDLLPWLEGKGVAAMAYSPVGQGGTLLRDPALAAVGRRHGVSPAQVALAFAVRRANVFAIPKAGTTAHVIENAAAADLVLTPQDLAEIDAAFPPPARKRPLSML</sequence>
<keyword evidence="6" id="KW-1185">Reference proteome</keyword>
<dbReference type="RefSeq" id="WP_183201130.1">
    <property type="nucleotide sequence ID" value="NZ_JACIEK010000011.1"/>
</dbReference>
<evidence type="ECO:0000313" key="6">
    <source>
        <dbReference type="Proteomes" id="UP000542776"/>
    </source>
</evidence>
<feature type="domain" description="NADP-dependent oxidoreductase" evidence="4">
    <location>
        <begin position="15"/>
        <end position="265"/>
    </location>
</feature>
<accession>A0A7W6H6Y1</accession>
<evidence type="ECO:0000256" key="2">
    <source>
        <dbReference type="PIRSR" id="PIRSR000097-2"/>
    </source>
</evidence>
<dbReference type="PANTHER" id="PTHR43638:SF3">
    <property type="entry name" value="ALDEHYDE REDUCTASE"/>
    <property type="match status" value="1"/>
</dbReference>
<organism evidence="5 6">
    <name type="scientific">Aureimonas pseudogalii</name>
    <dbReference type="NCBI Taxonomy" id="1744844"/>
    <lineage>
        <taxon>Bacteria</taxon>
        <taxon>Pseudomonadati</taxon>
        <taxon>Pseudomonadota</taxon>
        <taxon>Alphaproteobacteria</taxon>
        <taxon>Hyphomicrobiales</taxon>
        <taxon>Aurantimonadaceae</taxon>
        <taxon>Aureimonas</taxon>
    </lineage>
</organism>
<evidence type="ECO:0000256" key="1">
    <source>
        <dbReference type="PIRSR" id="PIRSR000097-1"/>
    </source>
</evidence>
<dbReference type="PRINTS" id="PR00069">
    <property type="entry name" value="ALDKETRDTASE"/>
</dbReference>
<feature type="active site" description="Proton donor" evidence="1">
    <location>
        <position position="53"/>
    </location>
</feature>
<evidence type="ECO:0000259" key="4">
    <source>
        <dbReference type="Pfam" id="PF00248"/>
    </source>
</evidence>
<protein>
    <submittedName>
        <fullName evidence="5">Diketogulonate reductase-like aldo/keto reductase</fullName>
    </submittedName>
</protein>
<dbReference type="InterPro" id="IPR023210">
    <property type="entry name" value="NADP_OxRdtase_dom"/>
</dbReference>
<evidence type="ECO:0000256" key="3">
    <source>
        <dbReference type="PIRSR" id="PIRSR000097-3"/>
    </source>
</evidence>
<dbReference type="InterPro" id="IPR036812">
    <property type="entry name" value="NAD(P)_OxRdtase_dom_sf"/>
</dbReference>
<dbReference type="AlphaFoldDB" id="A0A7W6H6Y1"/>
<proteinExistence type="predicted"/>
<dbReference type="InterPro" id="IPR020471">
    <property type="entry name" value="AKR"/>
</dbReference>
<dbReference type="CDD" id="cd19138">
    <property type="entry name" value="AKR_YeaE"/>
    <property type="match status" value="1"/>
</dbReference>
<name>A0A7W6H6Y1_9HYPH</name>
<feature type="binding site" evidence="2">
    <location>
        <position position="111"/>
    </location>
    <ligand>
        <name>substrate</name>
    </ligand>
</feature>
<gene>
    <name evidence="5" type="ORF">GGR04_003448</name>
</gene>
<reference evidence="5 6" key="1">
    <citation type="submission" date="2020-08" db="EMBL/GenBank/DDBJ databases">
        <title>Genomic Encyclopedia of Type Strains, Phase IV (KMG-IV): sequencing the most valuable type-strain genomes for metagenomic binning, comparative biology and taxonomic classification.</title>
        <authorList>
            <person name="Goeker M."/>
        </authorList>
    </citation>
    <scope>NUCLEOTIDE SEQUENCE [LARGE SCALE GENOMIC DNA]</scope>
    <source>
        <strain evidence="5 6">DSM 102238</strain>
    </source>
</reference>
<feature type="site" description="Lowers pKa of active site Tyr" evidence="3">
    <location>
        <position position="78"/>
    </location>
</feature>
<dbReference type="GO" id="GO:0016491">
    <property type="term" value="F:oxidoreductase activity"/>
    <property type="evidence" value="ECO:0007669"/>
    <property type="project" value="InterPro"/>
</dbReference>
<dbReference type="PIRSF" id="PIRSF000097">
    <property type="entry name" value="AKR"/>
    <property type="match status" value="1"/>
</dbReference>
<dbReference type="EMBL" id="JACIEK010000011">
    <property type="protein sequence ID" value="MBB3999578.1"/>
    <property type="molecule type" value="Genomic_DNA"/>
</dbReference>
<dbReference type="PANTHER" id="PTHR43638">
    <property type="entry name" value="OXIDOREDUCTASE, ALDO/KETO REDUCTASE FAMILY PROTEIN"/>
    <property type="match status" value="1"/>
</dbReference>
<dbReference type="Proteomes" id="UP000542776">
    <property type="component" value="Unassembled WGS sequence"/>
</dbReference>
<dbReference type="Pfam" id="PF00248">
    <property type="entry name" value="Aldo_ket_red"/>
    <property type="match status" value="1"/>
</dbReference>